<dbReference type="Gene3D" id="1.10.443.10">
    <property type="entry name" value="Intergrase catalytic core"/>
    <property type="match status" value="1"/>
</dbReference>
<evidence type="ECO:0000313" key="7">
    <source>
        <dbReference type="Proteomes" id="UP000078520"/>
    </source>
</evidence>
<dbReference type="PANTHER" id="PTHR30629">
    <property type="entry name" value="PROPHAGE INTEGRASE"/>
    <property type="match status" value="1"/>
</dbReference>
<dbReference type="EMBL" id="LVKI01000003">
    <property type="protein sequence ID" value="OAQ09047.1"/>
    <property type="molecule type" value="Genomic_DNA"/>
</dbReference>
<dbReference type="InterPro" id="IPR028259">
    <property type="entry name" value="AP2-like_int_N"/>
</dbReference>
<evidence type="ECO:0000256" key="4">
    <source>
        <dbReference type="ARBA" id="ARBA00023172"/>
    </source>
</evidence>
<evidence type="ECO:0000256" key="1">
    <source>
        <dbReference type="ARBA" id="ARBA00008857"/>
    </source>
</evidence>
<evidence type="ECO:0000259" key="5">
    <source>
        <dbReference type="PROSITE" id="PS51898"/>
    </source>
</evidence>
<dbReference type="CDD" id="cd01189">
    <property type="entry name" value="INT_ICEBs1_C_like"/>
    <property type="match status" value="1"/>
</dbReference>
<dbReference type="Proteomes" id="UP000078520">
    <property type="component" value="Unassembled WGS sequence"/>
</dbReference>
<proteinExistence type="inferred from homology"/>
<dbReference type="SUPFAM" id="SSF56349">
    <property type="entry name" value="DNA breaking-rejoining enzymes"/>
    <property type="match status" value="1"/>
</dbReference>
<dbReference type="Pfam" id="PF14657">
    <property type="entry name" value="Arm-DNA-bind_4"/>
    <property type="match status" value="1"/>
</dbReference>
<protein>
    <recommendedName>
        <fullName evidence="5">Tyr recombinase domain-containing protein</fullName>
    </recommendedName>
</protein>
<dbReference type="GO" id="GO:0003677">
    <property type="term" value="F:DNA binding"/>
    <property type="evidence" value="ECO:0007669"/>
    <property type="project" value="UniProtKB-KW"/>
</dbReference>
<dbReference type="InterPro" id="IPR011010">
    <property type="entry name" value="DNA_brk_join_enz"/>
</dbReference>
<keyword evidence="4" id="KW-0233">DNA recombination</keyword>
<comment type="caution">
    <text evidence="6">The sequence shown here is derived from an EMBL/GenBank/DDBJ whole genome shotgun (WGS) entry which is preliminary data.</text>
</comment>
<reference evidence="7" key="1">
    <citation type="submission" date="2016-03" db="EMBL/GenBank/DDBJ databases">
        <authorList>
            <person name="Johnson T.J."/>
            <person name="Youmans B."/>
            <person name="Case K."/>
            <person name="Noll S."/>
        </authorList>
    </citation>
    <scope>NUCLEOTIDE SEQUENCE [LARGE SCALE GENOMIC DNA]</scope>
    <source>
        <strain evidence="7">UMNLAv8</strain>
    </source>
</reference>
<dbReference type="InterPro" id="IPR013762">
    <property type="entry name" value="Integrase-like_cat_sf"/>
</dbReference>
<evidence type="ECO:0000313" key="6">
    <source>
        <dbReference type="EMBL" id="OAQ09047.1"/>
    </source>
</evidence>
<dbReference type="Pfam" id="PF14659">
    <property type="entry name" value="Phage_int_SAM_3"/>
    <property type="match status" value="1"/>
</dbReference>
<name>A0A179C4R1_9LACO</name>
<dbReference type="Gene3D" id="1.10.150.130">
    <property type="match status" value="1"/>
</dbReference>
<evidence type="ECO:0000256" key="3">
    <source>
        <dbReference type="ARBA" id="ARBA00023125"/>
    </source>
</evidence>
<keyword evidence="3" id="KW-0238">DNA-binding</keyword>
<dbReference type="InterPro" id="IPR002104">
    <property type="entry name" value="Integrase_catalytic"/>
</dbReference>
<dbReference type="Pfam" id="PF00589">
    <property type="entry name" value="Phage_integrase"/>
    <property type="match status" value="1"/>
</dbReference>
<feature type="domain" description="Tyr recombinase" evidence="5">
    <location>
        <begin position="173"/>
        <end position="366"/>
    </location>
</feature>
<dbReference type="InterPro" id="IPR004107">
    <property type="entry name" value="Integrase_SAM-like_N"/>
</dbReference>
<accession>A0A179C4R1</accession>
<dbReference type="OrthoDB" id="9803188at2"/>
<evidence type="ECO:0000256" key="2">
    <source>
        <dbReference type="ARBA" id="ARBA00022908"/>
    </source>
</evidence>
<dbReference type="GO" id="GO:0006310">
    <property type="term" value="P:DNA recombination"/>
    <property type="evidence" value="ECO:0007669"/>
    <property type="project" value="UniProtKB-KW"/>
</dbReference>
<dbReference type="AlphaFoldDB" id="A0A179C4R1"/>
<sequence>MKIEKYQTSSGTRYRIQVYLGVSKTGRQIKTNRQGFKTRTEAKKAYNKIKKDYNSGKLKLKSQNPYNIYTLNELYPYYLKRYKPTVKPQTYSQFVERYNRLFKDTLGKYKLKSITPIIAQEVVNRLAKKYKSYRNYVQILSPIFDYGVILQVCPMNPFKLVTFPKKDPRTAHQPKTVLTKDELLEYLYACNTVSPFYYTYFSTLAFTGMRASEALALTWKDINLKKGTVKIDKTTIYDRNSNTTYVQDNTKTDIARIISIPKSLVNVLKQWKRLQPQNKYIFSKDNKLYSSIHVRSWIKSINKVLPQNLKDKKITSHVFRRTHSQLLLQSGVPMFYISKRLGHTNIDTTQDYYLSNTKELEKQALEKLDTYLHQIK</sequence>
<dbReference type="PROSITE" id="PS51898">
    <property type="entry name" value="TYR_RECOMBINASE"/>
    <property type="match status" value="1"/>
</dbReference>
<keyword evidence="2" id="KW-0229">DNA integration</keyword>
<dbReference type="InterPro" id="IPR050808">
    <property type="entry name" value="Phage_Integrase"/>
</dbReference>
<dbReference type="GO" id="GO:0015074">
    <property type="term" value="P:DNA integration"/>
    <property type="evidence" value="ECO:0007669"/>
    <property type="project" value="UniProtKB-KW"/>
</dbReference>
<gene>
    <name evidence="6" type="ORF">A3O14_01800</name>
</gene>
<comment type="similarity">
    <text evidence="1">Belongs to the 'phage' integrase family.</text>
</comment>
<dbReference type="RefSeq" id="WP_064208353.1">
    <property type="nucleotide sequence ID" value="NZ_LVKC01000011.1"/>
</dbReference>
<dbReference type="InterPro" id="IPR010998">
    <property type="entry name" value="Integrase_recombinase_N"/>
</dbReference>
<organism evidence="6 7">
    <name type="scientific">Ligilactobacillus aviarius</name>
    <dbReference type="NCBI Taxonomy" id="1606"/>
    <lineage>
        <taxon>Bacteria</taxon>
        <taxon>Bacillati</taxon>
        <taxon>Bacillota</taxon>
        <taxon>Bacilli</taxon>
        <taxon>Lactobacillales</taxon>
        <taxon>Lactobacillaceae</taxon>
        <taxon>Ligilactobacillus</taxon>
    </lineage>
</organism>
<dbReference type="PANTHER" id="PTHR30629:SF2">
    <property type="entry name" value="PROPHAGE INTEGRASE INTS-RELATED"/>
    <property type="match status" value="1"/>
</dbReference>